<accession>A0A395LVN8</accession>
<dbReference type="Pfam" id="PF06938">
    <property type="entry name" value="DUF1285_N"/>
    <property type="match status" value="1"/>
</dbReference>
<evidence type="ECO:0000313" key="3">
    <source>
        <dbReference type="EMBL" id="RDS78620.1"/>
    </source>
</evidence>
<dbReference type="InterPro" id="IPR023361">
    <property type="entry name" value="DUF1285_beta_roll_sf"/>
</dbReference>
<proteinExistence type="predicted"/>
<protein>
    <submittedName>
        <fullName evidence="3">DUF1285 domain-containing protein</fullName>
    </submittedName>
</protein>
<dbReference type="Gene3D" id="2.30.270.10">
    <property type="entry name" value="duf1285 protein"/>
    <property type="match status" value="1"/>
</dbReference>
<dbReference type="InterPro" id="IPR048342">
    <property type="entry name" value="DUF1285_C"/>
</dbReference>
<feature type="domain" description="DUF1285" evidence="1">
    <location>
        <begin position="27"/>
        <end position="94"/>
    </location>
</feature>
<dbReference type="Pfam" id="PF21028">
    <property type="entry name" value="DUF1285_C"/>
    <property type="match status" value="1"/>
</dbReference>
<evidence type="ECO:0000313" key="4">
    <source>
        <dbReference type="Proteomes" id="UP000254101"/>
    </source>
</evidence>
<comment type="caution">
    <text evidence="3">The sequence shown here is derived from an EMBL/GenBank/DDBJ whole genome shotgun (WGS) entry which is preliminary data.</text>
</comment>
<dbReference type="InterPro" id="IPR010707">
    <property type="entry name" value="DUF1285"/>
</dbReference>
<feature type="domain" description="DUF1285" evidence="2">
    <location>
        <begin position="95"/>
        <end position="188"/>
    </location>
</feature>
<dbReference type="Proteomes" id="UP000254101">
    <property type="component" value="Unassembled WGS sequence"/>
</dbReference>
<dbReference type="RefSeq" id="WP_115492849.1">
    <property type="nucleotide sequence ID" value="NZ_JACHWW010000001.1"/>
</dbReference>
<name>A0A395LVN8_9SPHN</name>
<dbReference type="EMBL" id="QRBB01000001">
    <property type="protein sequence ID" value="RDS78620.1"/>
    <property type="molecule type" value="Genomic_DNA"/>
</dbReference>
<dbReference type="InterPro" id="IPR048341">
    <property type="entry name" value="DUF1285_N"/>
</dbReference>
<dbReference type="OrthoDB" id="3078366at2"/>
<reference evidence="3 4" key="1">
    <citation type="submission" date="2018-07" db="EMBL/GenBank/DDBJ databases">
        <title>Erythrobacter nanhaiensis sp. nov., a novel member of the genus Erythrobacter isolated from the South China Sea.</title>
        <authorList>
            <person name="Chen X."/>
            <person name="Liu J."/>
        </authorList>
    </citation>
    <scope>NUCLEOTIDE SEQUENCE [LARGE SCALE GENOMIC DNA]</scope>
    <source>
        <strain evidence="3 4">S-5</strain>
    </source>
</reference>
<organism evidence="3 4">
    <name type="scientific">Alteriqipengyuania lutimaris</name>
    <dbReference type="NCBI Taxonomy" id="1538146"/>
    <lineage>
        <taxon>Bacteria</taxon>
        <taxon>Pseudomonadati</taxon>
        <taxon>Pseudomonadota</taxon>
        <taxon>Alphaproteobacteria</taxon>
        <taxon>Sphingomonadales</taxon>
        <taxon>Erythrobacteraceae</taxon>
        <taxon>Alteriqipengyuania</taxon>
    </lineage>
</organism>
<evidence type="ECO:0000259" key="1">
    <source>
        <dbReference type="Pfam" id="PF06938"/>
    </source>
</evidence>
<dbReference type="PIRSF" id="PIRSF029557">
    <property type="entry name" value="UCP029557"/>
    <property type="match status" value="1"/>
</dbReference>
<keyword evidence="4" id="KW-1185">Reference proteome</keyword>
<evidence type="ECO:0000259" key="2">
    <source>
        <dbReference type="Pfam" id="PF21028"/>
    </source>
</evidence>
<dbReference type="Gene3D" id="3.10.540.10">
    <property type="entry name" value="duf1285 like domain"/>
    <property type="match status" value="1"/>
</dbReference>
<dbReference type="AlphaFoldDB" id="A0A395LVN8"/>
<sequence>MPYEPPPHLASLTLSEIAAQVEARKLPPVEGWAPQQDGDSNMRIAADGTWFHEGSPINRQGMVRAFSGLLTRDADGAHFLVTPFEKLSIEVEDAAFVATDMVVRDENGTPALAFRLNTDELVIAGPDHPIVARGDAETPALYLGVRRGLEARLNRSTYQQLAEHALSVGEAGAGEDWTVTSMGETFALKP</sequence>
<gene>
    <name evidence="3" type="ORF">DL238_08625</name>
</gene>